<proteinExistence type="inferred from homology"/>
<evidence type="ECO:0000256" key="1">
    <source>
        <dbReference type="ARBA" id="ARBA00005582"/>
    </source>
</evidence>
<dbReference type="PROSITE" id="PS00893">
    <property type="entry name" value="NUDIX_BOX"/>
    <property type="match status" value="1"/>
</dbReference>
<comment type="similarity">
    <text evidence="1 3">Belongs to the Nudix hydrolase family.</text>
</comment>
<protein>
    <submittedName>
        <fullName evidence="5">NUDIX hydrolase</fullName>
    </submittedName>
</protein>
<keyword evidence="2 3" id="KW-0378">Hydrolase</keyword>
<evidence type="ECO:0000259" key="4">
    <source>
        <dbReference type="PROSITE" id="PS51462"/>
    </source>
</evidence>
<dbReference type="InterPro" id="IPR015797">
    <property type="entry name" value="NUDIX_hydrolase-like_dom_sf"/>
</dbReference>
<evidence type="ECO:0000256" key="2">
    <source>
        <dbReference type="ARBA" id="ARBA00022801"/>
    </source>
</evidence>
<reference evidence="5 6" key="1">
    <citation type="journal article" date="2021" name="Int. J. Syst. Evol. Microbiol.">
        <title>Clostridium zeae sp. nov., isolated from corn silage.</title>
        <authorList>
            <person name="Kobayashi H."/>
            <person name="Tanizawa Y."/>
            <person name="Yagura M."/>
            <person name="Sakamoto M."/>
            <person name="Ohkuma M."/>
            <person name="Tohno M."/>
        </authorList>
    </citation>
    <scope>NUCLEOTIDE SEQUENCE [LARGE SCALE GENOMIC DNA]</scope>
    <source>
        <strain evidence="5 6">CSC2</strain>
    </source>
</reference>
<dbReference type="RefSeq" id="WP_206868187.1">
    <property type="nucleotide sequence ID" value="NZ_BMBA01000001.1"/>
</dbReference>
<comment type="caution">
    <text evidence="5">The sequence shown here is derived from an EMBL/GenBank/DDBJ whole genome shotgun (WGS) entry which is preliminary data.</text>
</comment>
<dbReference type="PROSITE" id="PS51462">
    <property type="entry name" value="NUDIX"/>
    <property type="match status" value="1"/>
</dbReference>
<dbReference type="InterPro" id="IPR020476">
    <property type="entry name" value="Nudix_hydrolase"/>
</dbReference>
<dbReference type="EMBL" id="BMBA01000001">
    <property type="protein sequence ID" value="GFZ30193.1"/>
    <property type="molecule type" value="Genomic_DNA"/>
</dbReference>
<dbReference type="PRINTS" id="PR00502">
    <property type="entry name" value="NUDIXFAMILY"/>
</dbReference>
<dbReference type="Pfam" id="PF00293">
    <property type="entry name" value="NUDIX"/>
    <property type="match status" value="1"/>
</dbReference>
<name>A0ABQ1E633_9CLOT</name>
<evidence type="ECO:0000256" key="3">
    <source>
        <dbReference type="RuleBase" id="RU003476"/>
    </source>
</evidence>
<dbReference type="InterPro" id="IPR000086">
    <property type="entry name" value="NUDIX_hydrolase_dom"/>
</dbReference>
<dbReference type="GO" id="GO:0016787">
    <property type="term" value="F:hydrolase activity"/>
    <property type="evidence" value="ECO:0007669"/>
    <property type="project" value="UniProtKB-KW"/>
</dbReference>
<sequence length="175" mass="20738">MLREIWDAYDKYGNKLGYDQFRDEPIPEGVYHIVVEIYTVTSNKEVLITQRHQNKPWALKWEITAGSILKGETPEQGAIRELKEETGIEVNASDLNFVYSHIYKNVPSIYKCFVVFINKEKTKIQLQEGETIDYRYIPYNEFKEFIKTDDYVDGAKDRFYTHEKFFDKIILSLDD</sequence>
<feature type="domain" description="Nudix hydrolase" evidence="4">
    <location>
        <begin position="30"/>
        <end position="161"/>
    </location>
</feature>
<gene>
    <name evidence="5" type="ORF">CSC2_07190</name>
</gene>
<organism evidence="5 6">
    <name type="scientific">Clostridium zeae</name>
    <dbReference type="NCBI Taxonomy" id="2759022"/>
    <lineage>
        <taxon>Bacteria</taxon>
        <taxon>Bacillati</taxon>
        <taxon>Bacillota</taxon>
        <taxon>Clostridia</taxon>
        <taxon>Eubacteriales</taxon>
        <taxon>Clostridiaceae</taxon>
        <taxon>Clostridium</taxon>
    </lineage>
</organism>
<keyword evidence="6" id="KW-1185">Reference proteome</keyword>
<dbReference type="Proteomes" id="UP000663802">
    <property type="component" value="Unassembled WGS sequence"/>
</dbReference>
<evidence type="ECO:0000313" key="6">
    <source>
        <dbReference type="Proteomes" id="UP000663802"/>
    </source>
</evidence>
<dbReference type="PANTHER" id="PTHR43736:SF1">
    <property type="entry name" value="DIHYDRONEOPTERIN TRIPHOSPHATE DIPHOSPHATASE"/>
    <property type="match status" value="1"/>
</dbReference>
<dbReference type="PANTHER" id="PTHR43736">
    <property type="entry name" value="ADP-RIBOSE PYROPHOSPHATASE"/>
    <property type="match status" value="1"/>
</dbReference>
<dbReference type="SUPFAM" id="SSF55811">
    <property type="entry name" value="Nudix"/>
    <property type="match status" value="1"/>
</dbReference>
<dbReference type="Gene3D" id="3.90.79.10">
    <property type="entry name" value="Nucleoside Triphosphate Pyrophosphohydrolase"/>
    <property type="match status" value="1"/>
</dbReference>
<dbReference type="InterPro" id="IPR020084">
    <property type="entry name" value="NUDIX_hydrolase_CS"/>
</dbReference>
<dbReference type="CDD" id="cd04693">
    <property type="entry name" value="NUDIX_Hydrolase"/>
    <property type="match status" value="1"/>
</dbReference>
<evidence type="ECO:0000313" key="5">
    <source>
        <dbReference type="EMBL" id="GFZ30193.1"/>
    </source>
</evidence>
<accession>A0ABQ1E633</accession>